<dbReference type="SUPFAM" id="SSF53067">
    <property type="entry name" value="Actin-like ATPase domain"/>
    <property type="match status" value="1"/>
</dbReference>
<proteinExistence type="predicted"/>
<dbReference type="PANTHER" id="PTHR18964">
    <property type="entry name" value="ROK (REPRESSOR, ORF, KINASE) FAMILY"/>
    <property type="match status" value="1"/>
</dbReference>
<dbReference type="Gene3D" id="3.30.420.40">
    <property type="match status" value="2"/>
</dbReference>
<dbReference type="InterPro" id="IPR043129">
    <property type="entry name" value="ATPase_NBD"/>
</dbReference>
<accession>A0A175RB15</accession>
<dbReference type="PANTHER" id="PTHR18964:SF174">
    <property type="entry name" value="D-ALLOSE KINASE-RELATED"/>
    <property type="match status" value="1"/>
</dbReference>
<dbReference type="PATRIC" id="fig|401562.3.peg.5115"/>
<name>A0A175RB15_9HYPH</name>
<dbReference type="GO" id="GO:0004396">
    <property type="term" value="F:hexokinase activity"/>
    <property type="evidence" value="ECO:0007669"/>
    <property type="project" value="TreeGrafter"/>
</dbReference>
<evidence type="ECO:0000313" key="1">
    <source>
        <dbReference type="EMBL" id="KTQ97421.1"/>
    </source>
</evidence>
<organism evidence="1 2">
    <name type="scientific">Aureimonas ureilytica</name>
    <dbReference type="NCBI Taxonomy" id="401562"/>
    <lineage>
        <taxon>Bacteria</taxon>
        <taxon>Pseudomonadati</taxon>
        <taxon>Pseudomonadota</taxon>
        <taxon>Alphaproteobacteria</taxon>
        <taxon>Hyphomicrobiales</taxon>
        <taxon>Aurantimonadaceae</taxon>
        <taxon>Aureimonas</taxon>
    </lineage>
</organism>
<dbReference type="STRING" id="401562.NS365_16775"/>
<dbReference type="CDD" id="cd24066">
    <property type="entry name" value="ASKHA_NBD_ROK_EcFRK-like"/>
    <property type="match status" value="1"/>
</dbReference>
<dbReference type="InterPro" id="IPR000600">
    <property type="entry name" value="ROK"/>
</dbReference>
<dbReference type="OrthoDB" id="9810372at2"/>
<dbReference type="EMBL" id="LDPZ01000009">
    <property type="protein sequence ID" value="KTQ97421.1"/>
    <property type="molecule type" value="Genomic_DNA"/>
</dbReference>
<evidence type="ECO:0000313" key="2">
    <source>
        <dbReference type="Proteomes" id="UP000078272"/>
    </source>
</evidence>
<protein>
    <recommendedName>
        <fullName evidence="3">Fructokinase</fullName>
    </recommendedName>
</protein>
<evidence type="ECO:0008006" key="3">
    <source>
        <dbReference type="Google" id="ProtNLM"/>
    </source>
</evidence>
<gene>
    <name evidence="1" type="ORF">NS226_04530</name>
</gene>
<comment type="caution">
    <text evidence="1">The sequence shown here is derived from an EMBL/GenBank/DDBJ whole genome shotgun (WGS) entry which is preliminary data.</text>
</comment>
<dbReference type="AlphaFoldDB" id="A0A175RB15"/>
<dbReference type="Proteomes" id="UP000078272">
    <property type="component" value="Unassembled WGS sequence"/>
</dbReference>
<dbReference type="RefSeq" id="WP_058633983.1">
    <property type="nucleotide sequence ID" value="NZ_LDPZ01000009.1"/>
</dbReference>
<reference evidence="1 2" key="1">
    <citation type="journal article" date="2016" name="Front. Microbiol.">
        <title>Genomic Resource of Rice Seed Associated Bacteria.</title>
        <authorList>
            <person name="Midha S."/>
            <person name="Bansal K."/>
            <person name="Sharma S."/>
            <person name="Kumar N."/>
            <person name="Patil P.P."/>
            <person name="Chaudhry V."/>
            <person name="Patil P.B."/>
        </authorList>
    </citation>
    <scope>NUCLEOTIDE SEQUENCE [LARGE SCALE GENOMIC DNA]</scope>
    <source>
        <strain evidence="1 2">NS226</strain>
    </source>
</reference>
<sequence>MLIGIDWGGTKIEGVALLPDGTELARERRDTPRHDYFGCIDMIGAIISDMEAKTSQRGTIGIGIPGSLEPKSRLGKGASSTWLLGRPVEKDLTERLGREVRVENDADCLAASEAVDGAGAGHNVVFAVILGSGAGAGIAVGGRAHHGPNNSGGEWGHNPLPFPNQSELPGRPCYCGKHGCLETWVSGRAFEAEFALHTGTERKAAEIMEMKRGGDRLAGLLWTRYVDRVARGLSVVVNALDPDIFVMGGGMSNVPELYDELPPMIARYTFSTVFHTPVVPSRHGDASGVRGAAWLWKDG</sequence>
<dbReference type="Pfam" id="PF00480">
    <property type="entry name" value="ROK"/>
    <property type="match status" value="1"/>
</dbReference>